<gene>
    <name evidence="5" type="ORF">FEF26_08065</name>
</gene>
<evidence type="ECO:0000259" key="4">
    <source>
        <dbReference type="Pfam" id="PF13439"/>
    </source>
</evidence>
<evidence type="ECO:0000256" key="2">
    <source>
        <dbReference type="ARBA" id="ARBA00022679"/>
    </source>
</evidence>
<dbReference type="CDD" id="cd03801">
    <property type="entry name" value="GT4_PimA-like"/>
    <property type="match status" value="1"/>
</dbReference>
<dbReference type="SUPFAM" id="SSF53756">
    <property type="entry name" value="UDP-Glycosyltransferase/glycogen phosphorylase"/>
    <property type="match status" value="1"/>
</dbReference>
<dbReference type="Gene3D" id="3.40.50.2000">
    <property type="entry name" value="Glycogen Phosphorylase B"/>
    <property type="match status" value="2"/>
</dbReference>
<dbReference type="InterPro" id="IPR001296">
    <property type="entry name" value="Glyco_trans_1"/>
</dbReference>
<dbReference type="EMBL" id="VAVZ01000019">
    <property type="protein sequence ID" value="TLP97049.1"/>
    <property type="molecule type" value="Genomic_DNA"/>
</dbReference>
<name>A0A5R9BC23_9MICC</name>
<protein>
    <submittedName>
        <fullName evidence="5">Glycosyltransferase family 4 protein</fullName>
    </submittedName>
</protein>
<evidence type="ECO:0000259" key="3">
    <source>
        <dbReference type="Pfam" id="PF00534"/>
    </source>
</evidence>
<evidence type="ECO:0000313" key="6">
    <source>
        <dbReference type="Proteomes" id="UP000310458"/>
    </source>
</evidence>
<keyword evidence="1" id="KW-0328">Glycosyltransferase</keyword>
<feature type="domain" description="Glycosyltransferase subfamily 4-like N-terminal" evidence="4">
    <location>
        <begin position="18"/>
        <end position="148"/>
    </location>
</feature>
<accession>A0A5R9BC23</accession>
<dbReference type="PANTHER" id="PTHR12526">
    <property type="entry name" value="GLYCOSYLTRANSFERASE"/>
    <property type="match status" value="1"/>
</dbReference>
<organism evidence="5 6">
    <name type="scientific">Nesterenkonia salmonea</name>
    <dbReference type="NCBI Taxonomy" id="1804987"/>
    <lineage>
        <taxon>Bacteria</taxon>
        <taxon>Bacillati</taxon>
        <taxon>Actinomycetota</taxon>
        <taxon>Actinomycetes</taxon>
        <taxon>Micrococcales</taxon>
        <taxon>Micrococcaceae</taxon>
        <taxon>Nesterenkonia</taxon>
    </lineage>
</organism>
<evidence type="ECO:0000313" key="5">
    <source>
        <dbReference type="EMBL" id="TLP97049.1"/>
    </source>
</evidence>
<keyword evidence="6" id="KW-1185">Reference proteome</keyword>
<dbReference type="AlphaFoldDB" id="A0A5R9BC23"/>
<sequence>MTRPLQVVHAIRSSGFAGVERHVCVLARAQAETGNLVTVIGGDPERMSQALQGADVRFLPGETVRAVTKAIARNAREADIVHSHMTAAEFAAALASLGPTRRRPLIATRHFAAPRGQSRFGRVVAGFISRRVSAQIAISQFVADRVEGSCEIVYPGVRAMETPQVLREPVVLVVQRFEAEKRTDVAVEAFARSGLADQGWRLRLAGDGSLRDDLEQQANDLGIAEAVDFLGMRSNIPELMAGASLMVAPCPIEGLGLGVLEAMGASLPVVASKAGGHLETLPDEAHRYCFPANDADAAARAIEELAASPELRRRLASQGLQRQQEHFTPAAQAASTAQIYDAVLFQKAS</sequence>
<reference evidence="5 6" key="1">
    <citation type="submission" date="2019-05" db="EMBL/GenBank/DDBJ databases">
        <title>Nesterenkonia sp. GY074 isolated from the Southern Atlantic Ocean.</title>
        <authorList>
            <person name="Zhang G."/>
        </authorList>
    </citation>
    <scope>NUCLEOTIDE SEQUENCE [LARGE SCALE GENOMIC DNA]</scope>
    <source>
        <strain evidence="5 6">GY074</strain>
    </source>
</reference>
<dbReference type="Pfam" id="PF00534">
    <property type="entry name" value="Glycos_transf_1"/>
    <property type="match status" value="1"/>
</dbReference>
<dbReference type="Pfam" id="PF13439">
    <property type="entry name" value="Glyco_transf_4"/>
    <property type="match status" value="1"/>
</dbReference>
<proteinExistence type="predicted"/>
<dbReference type="InterPro" id="IPR028098">
    <property type="entry name" value="Glyco_trans_4-like_N"/>
</dbReference>
<evidence type="ECO:0000256" key="1">
    <source>
        <dbReference type="ARBA" id="ARBA00022676"/>
    </source>
</evidence>
<dbReference type="Proteomes" id="UP000310458">
    <property type="component" value="Unassembled WGS sequence"/>
</dbReference>
<dbReference type="OrthoDB" id="509705at2"/>
<dbReference type="GO" id="GO:0016757">
    <property type="term" value="F:glycosyltransferase activity"/>
    <property type="evidence" value="ECO:0007669"/>
    <property type="project" value="UniProtKB-KW"/>
</dbReference>
<comment type="caution">
    <text evidence="5">The sequence shown here is derived from an EMBL/GenBank/DDBJ whole genome shotgun (WGS) entry which is preliminary data.</text>
</comment>
<keyword evidence="2 5" id="KW-0808">Transferase</keyword>
<feature type="domain" description="Glycosyl transferase family 1" evidence="3">
    <location>
        <begin position="167"/>
        <end position="319"/>
    </location>
</feature>
<dbReference type="RefSeq" id="WP_138253033.1">
    <property type="nucleotide sequence ID" value="NZ_VAVZ01000019.1"/>
</dbReference>